<feature type="compositionally biased region" description="Low complexity" evidence="2">
    <location>
        <begin position="283"/>
        <end position="293"/>
    </location>
</feature>
<dbReference type="SMART" id="SM00546">
    <property type="entry name" value="CUE"/>
    <property type="match status" value="1"/>
</dbReference>
<accession>A0A367XRU1</accession>
<dbReference type="STRING" id="5486.A0A367XRU1"/>
<feature type="compositionally biased region" description="Basic and acidic residues" evidence="2">
    <location>
        <begin position="328"/>
        <end position="337"/>
    </location>
</feature>
<feature type="compositionally biased region" description="Polar residues" evidence="2">
    <location>
        <begin position="363"/>
        <end position="376"/>
    </location>
</feature>
<dbReference type="AlphaFoldDB" id="A0A367XRU1"/>
<evidence type="ECO:0000313" key="4">
    <source>
        <dbReference type="EMBL" id="RCK56327.1"/>
    </source>
</evidence>
<dbReference type="Pfam" id="PF02845">
    <property type="entry name" value="CUE"/>
    <property type="match status" value="1"/>
</dbReference>
<gene>
    <name evidence="4" type="primary">CUE5_0</name>
    <name evidence="4" type="ORF">Cantr_05118</name>
</gene>
<evidence type="ECO:0000259" key="3">
    <source>
        <dbReference type="PROSITE" id="PS51140"/>
    </source>
</evidence>
<evidence type="ECO:0000313" key="5">
    <source>
        <dbReference type="Proteomes" id="UP000253472"/>
    </source>
</evidence>
<dbReference type="PANTHER" id="PTHR16461">
    <property type="entry name" value="TOLL-INTERACTING PROTEIN"/>
    <property type="match status" value="1"/>
</dbReference>
<feature type="domain" description="CUE" evidence="3">
    <location>
        <begin position="122"/>
        <end position="165"/>
    </location>
</feature>
<feature type="compositionally biased region" description="Low complexity" evidence="2">
    <location>
        <begin position="392"/>
        <end position="407"/>
    </location>
</feature>
<feature type="region of interest" description="Disordered" evidence="2">
    <location>
        <begin position="202"/>
        <end position="260"/>
    </location>
</feature>
<dbReference type="GO" id="GO:0031624">
    <property type="term" value="F:ubiquitin conjugating enzyme binding"/>
    <property type="evidence" value="ECO:0007669"/>
    <property type="project" value="TreeGrafter"/>
</dbReference>
<name>A0A367XRU1_9ASCO</name>
<dbReference type="GO" id="GO:0006511">
    <property type="term" value="P:ubiquitin-dependent protein catabolic process"/>
    <property type="evidence" value="ECO:0007669"/>
    <property type="project" value="TreeGrafter"/>
</dbReference>
<dbReference type="FunFam" id="1.10.8.10:FF:000064">
    <property type="entry name" value="Similar to CUE domain-containing protein"/>
    <property type="match status" value="1"/>
</dbReference>
<feature type="region of interest" description="Disordered" evidence="2">
    <location>
        <begin position="1"/>
        <end position="123"/>
    </location>
</feature>
<proteinExistence type="predicted"/>
<organism evidence="4 5">
    <name type="scientific">Candida viswanathii</name>
    <dbReference type="NCBI Taxonomy" id="5486"/>
    <lineage>
        <taxon>Eukaryota</taxon>
        <taxon>Fungi</taxon>
        <taxon>Dikarya</taxon>
        <taxon>Ascomycota</taxon>
        <taxon>Saccharomycotina</taxon>
        <taxon>Pichiomycetes</taxon>
        <taxon>Debaryomycetaceae</taxon>
        <taxon>Candida/Lodderomyces clade</taxon>
        <taxon>Candida</taxon>
    </lineage>
</organism>
<feature type="region of interest" description="Disordered" evidence="2">
    <location>
        <begin position="280"/>
        <end position="407"/>
    </location>
</feature>
<dbReference type="InterPro" id="IPR009060">
    <property type="entry name" value="UBA-like_sf"/>
</dbReference>
<reference evidence="4 5" key="1">
    <citation type="submission" date="2018-06" db="EMBL/GenBank/DDBJ databases">
        <title>Whole genome sequencing of Candida tropicalis (genome annotated by CSBL at Korea University).</title>
        <authorList>
            <person name="Ahn J."/>
        </authorList>
    </citation>
    <scope>NUCLEOTIDE SEQUENCE [LARGE SCALE GENOMIC DNA]</scope>
    <source>
        <strain evidence="4 5">ATCC 20962</strain>
    </source>
</reference>
<dbReference type="EMBL" id="QLNQ01000029">
    <property type="protein sequence ID" value="RCK56327.1"/>
    <property type="molecule type" value="Genomic_DNA"/>
</dbReference>
<dbReference type="GO" id="GO:0005737">
    <property type="term" value="C:cytoplasm"/>
    <property type="evidence" value="ECO:0007669"/>
    <property type="project" value="TreeGrafter"/>
</dbReference>
<dbReference type="PANTHER" id="PTHR16461:SF5">
    <property type="entry name" value="TOLL-INTERACTING PROTEIN"/>
    <property type="match status" value="1"/>
</dbReference>
<dbReference type="GO" id="GO:0043130">
    <property type="term" value="F:ubiquitin binding"/>
    <property type="evidence" value="ECO:0007669"/>
    <property type="project" value="InterPro"/>
</dbReference>
<dbReference type="SUPFAM" id="SSF46934">
    <property type="entry name" value="UBA-like"/>
    <property type="match status" value="1"/>
</dbReference>
<evidence type="ECO:0000256" key="2">
    <source>
        <dbReference type="SAM" id="MobiDB-lite"/>
    </source>
</evidence>
<feature type="compositionally biased region" description="Basic and acidic residues" evidence="2">
    <location>
        <begin position="45"/>
        <end position="90"/>
    </location>
</feature>
<feature type="compositionally biased region" description="Basic and acidic residues" evidence="2">
    <location>
        <begin position="310"/>
        <end position="319"/>
    </location>
</feature>
<dbReference type="Proteomes" id="UP000253472">
    <property type="component" value="Unassembled WGS sequence"/>
</dbReference>
<feature type="compositionally biased region" description="Basic and acidic residues" evidence="2">
    <location>
        <begin position="350"/>
        <end position="362"/>
    </location>
</feature>
<dbReference type="PROSITE" id="PS51140">
    <property type="entry name" value="CUE"/>
    <property type="match status" value="1"/>
</dbReference>
<comment type="caution">
    <text evidence="4">The sequence shown here is derived from an EMBL/GenBank/DDBJ whole genome shotgun (WGS) entry which is preliminary data.</text>
</comment>
<feature type="compositionally biased region" description="Acidic residues" evidence="2">
    <location>
        <begin position="98"/>
        <end position="110"/>
    </location>
</feature>
<feature type="compositionally biased region" description="Acidic residues" evidence="2">
    <location>
        <begin position="238"/>
        <end position="247"/>
    </location>
</feature>
<protein>
    <submittedName>
        <fullName evidence="4">Ubiquitin-binding protein CUE5</fullName>
    </submittedName>
</protein>
<dbReference type="OrthoDB" id="9942608at2759"/>
<feature type="compositionally biased region" description="Basic and acidic residues" evidence="2">
    <location>
        <begin position="202"/>
        <end position="212"/>
    </location>
</feature>
<keyword evidence="1" id="KW-0833">Ubl conjugation pathway</keyword>
<evidence type="ECO:0000256" key="1">
    <source>
        <dbReference type="ARBA" id="ARBA00022786"/>
    </source>
</evidence>
<dbReference type="InterPro" id="IPR003892">
    <property type="entry name" value="CUE"/>
</dbReference>
<keyword evidence="5" id="KW-1185">Reference proteome</keyword>
<dbReference type="Gene3D" id="1.10.8.10">
    <property type="entry name" value="DNA helicase RuvA subunit, C-terminal domain"/>
    <property type="match status" value="1"/>
</dbReference>
<sequence length="407" mass="46151">MSKKNEELKVVASEPLESIDDSSKVDESAKDDEESKESTTATPSDKAEDKKADEEVKKETDEKKKDTKEKPLPEVKKEESPSDSKKERKSVSFKSEVDATEEVPINDEEDKAPPQPPRPKDPVQQVIDELKAAFPNIEEKLVIATLIASQGNPDPAFNALLYISDPSFKPEIPVYVAAPEPNALGKKNSNELTDDELLARKLQKEFELEDRRNRRKSQERRRQQQGRQQQQQPRRGDEDFDDSPDEFEQIKETFTQGLEDARTTLNGWVSNLARRFDGATEGQLQQQLQQRQQSENPKLFGALGGSSFNENKRKSSRFDEDPEIISNDFHDRIRLQDNDTEETPSLPTRPKTDTAKAEESTTKKQWQPLETENANSDAFLVTDSEDEDIIETTTNANTTSTTTPNKK</sequence>